<dbReference type="GO" id="GO:0046872">
    <property type="term" value="F:metal ion binding"/>
    <property type="evidence" value="ECO:0007669"/>
    <property type="project" value="InterPro"/>
</dbReference>
<dbReference type="KEGG" id="talb:FTW19_18105"/>
<dbReference type="FunFam" id="3.30.830.10:FF:000008">
    <property type="entry name" value="Mitochondrial-processing peptidase subunit beta"/>
    <property type="match status" value="1"/>
</dbReference>
<dbReference type="Proteomes" id="UP000321820">
    <property type="component" value="Chromosome"/>
</dbReference>
<evidence type="ECO:0000313" key="7">
    <source>
        <dbReference type="Proteomes" id="UP000321820"/>
    </source>
</evidence>
<dbReference type="PANTHER" id="PTHR11851">
    <property type="entry name" value="METALLOPROTEASE"/>
    <property type="match status" value="1"/>
</dbReference>
<evidence type="ECO:0000259" key="4">
    <source>
        <dbReference type="Pfam" id="PF00675"/>
    </source>
</evidence>
<dbReference type="EMBL" id="CP042806">
    <property type="protein sequence ID" value="QEE29729.1"/>
    <property type="molecule type" value="Genomic_DNA"/>
</dbReference>
<dbReference type="GO" id="GO:0004222">
    <property type="term" value="F:metalloendopeptidase activity"/>
    <property type="evidence" value="ECO:0007669"/>
    <property type="project" value="InterPro"/>
</dbReference>
<dbReference type="SUPFAM" id="SSF63411">
    <property type="entry name" value="LuxS/MPP-like metallohydrolase"/>
    <property type="match status" value="2"/>
</dbReference>
<accession>A0A5B9EDD3</accession>
<dbReference type="GO" id="GO:0006508">
    <property type="term" value="P:proteolysis"/>
    <property type="evidence" value="ECO:0007669"/>
    <property type="project" value="InterPro"/>
</dbReference>
<comment type="cofactor">
    <cofactor evidence="1">
        <name>Zn(2+)</name>
        <dbReference type="ChEBI" id="CHEBI:29105"/>
    </cofactor>
</comment>
<dbReference type="InterPro" id="IPR011249">
    <property type="entry name" value="Metalloenz_LuxS/M16"/>
</dbReference>
<dbReference type="InterPro" id="IPR007863">
    <property type="entry name" value="Peptidase_M16_C"/>
</dbReference>
<evidence type="ECO:0000256" key="1">
    <source>
        <dbReference type="ARBA" id="ARBA00001947"/>
    </source>
</evidence>
<name>A0A5B9EDD3_9BACT</name>
<dbReference type="RefSeq" id="WP_147648999.1">
    <property type="nucleotide sequence ID" value="NZ_CP042806.1"/>
</dbReference>
<reference evidence="6 7" key="1">
    <citation type="submission" date="2019-08" db="EMBL/GenBank/DDBJ databases">
        <title>Complete genome sequence of Terriglobus albidus strain ORNL.</title>
        <authorList>
            <person name="Podar M."/>
        </authorList>
    </citation>
    <scope>NUCLEOTIDE SEQUENCE [LARGE SCALE GENOMIC DNA]</scope>
    <source>
        <strain evidence="6 7">ORNL</strain>
    </source>
</reference>
<proteinExistence type="inferred from homology"/>
<dbReference type="InterPro" id="IPR050361">
    <property type="entry name" value="MPP/UQCRC_Complex"/>
</dbReference>
<feature type="domain" description="Peptidase M16 N-terminal" evidence="4">
    <location>
        <begin position="39"/>
        <end position="186"/>
    </location>
</feature>
<dbReference type="Pfam" id="PF00675">
    <property type="entry name" value="Peptidase_M16"/>
    <property type="match status" value="1"/>
</dbReference>
<feature type="domain" description="Peptidase M16 C-terminal" evidence="5">
    <location>
        <begin position="194"/>
        <end position="367"/>
    </location>
</feature>
<gene>
    <name evidence="6" type="ORF">FTW19_18105</name>
</gene>
<evidence type="ECO:0000256" key="3">
    <source>
        <dbReference type="RuleBase" id="RU004447"/>
    </source>
</evidence>
<comment type="similarity">
    <text evidence="2 3">Belongs to the peptidase M16 family.</text>
</comment>
<dbReference type="Gene3D" id="3.30.830.10">
    <property type="entry name" value="Metalloenzyme, LuxS/M16 peptidase-like"/>
    <property type="match status" value="2"/>
</dbReference>
<evidence type="ECO:0000256" key="2">
    <source>
        <dbReference type="ARBA" id="ARBA00007261"/>
    </source>
</evidence>
<dbReference type="OrthoDB" id="9811314at2"/>
<dbReference type="AlphaFoldDB" id="A0A5B9EDD3"/>
<organism evidence="6 7">
    <name type="scientific">Terriglobus albidus</name>
    <dbReference type="NCBI Taxonomy" id="1592106"/>
    <lineage>
        <taxon>Bacteria</taxon>
        <taxon>Pseudomonadati</taxon>
        <taxon>Acidobacteriota</taxon>
        <taxon>Terriglobia</taxon>
        <taxon>Terriglobales</taxon>
        <taxon>Acidobacteriaceae</taxon>
        <taxon>Terriglobus</taxon>
    </lineage>
</organism>
<sequence>MKEQHLSLDITLAENSTTATSGHPARNIRKTRLPNGLLVLTERMPHLRSVSMGVWVGTGSRDEAPELNGISHFVEHMVFKGTTSRSAQQIAREVDAIGGNLDAFTGKETVCFNIKVLDSNIAAAMDVLADLVLHPTFTPDDIVREQSVILEEIKMDEDNPDYLVHELFTQNFWKDDALGRPILGTKKTVSSFRQQTVFDFYAGHFTAANMVFSAAGNLDHHTFVALVEQHFSGLSATSSALPGRACPRAQHHLTLRNKKSLEQVQICLGTAAPAVASQLRYPVYLLNTILGGGMSSRLFQTIREDRGLAYSIYSEMNPFRDTGSLCVYAGTAPEKAKEAILLTVSELSRLKQELVTEDELERAKNQLKGNIVLGLESSSSRMANLARQQMYFDRFFTVDEIIDQVEAVTREDLQVLAQELFHPDSLALTLLGNLDGIDIQRSDLAC</sequence>
<dbReference type="InterPro" id="IPR011765">
    <property type="entry name" value="Pept_M16_N"/>
</dbReference>
<evidence type="ECO:0000259" key="5">
    <source>
        <dbReference type="Pfam" id="PF05193"/>
    </source>
</evidence>
<dbReference type="PROSITE" id="PS00143">
    <property type="entry name" value="INSULINASE"/>
    <property type="match status" value="1"/>
</dbReference>
<dbReference type="Pfam" id="PF05193">
    <property type="entry name" value="Peptidase_M16_C"/>
    <property type="match status" value="1"/>
</dbReference>
<evidence type="ECO:0000313" key="6">
    <source>
        <dbReference type="EMBL" id="QEE29729.1"/>
    </source>
</evidence>
<dbReference type="InterPro" id="IPR001431">
    <property type="entry name" value="Pept_M16_Zn_BS"/>
</dbReference>
<dbReference type="PANTHER" id="PTHR11851:SF49">
    <property type="entry name" value="MITOCHONDRIAL-PROCESSING PEPTIDASE SUBUNIT ALPHA"/>
    <property type="match status" value="1"/>
</dbReference>
<keyword evidence="7" id="KW-1185">Reference proteome</keyword>
<protein>
    <submittedName>
        <fullName evidence="6">Insulinase family protein</fullName>
    </submittedName>
</protein>